<dbReference type="PANTHER" id="PTHR48043">
    <property type="entry name" value="EG:EG0003.4 PROTEIN-RELATED"/>
    <property type="match status" value="1"/>
</dbReference>
<feature type="transmembrane region" description="Helical" evidence="5">
    <location>
        <begin position="480"/>
        <end position="499"/>
    </location>
</feature>
<dbReference type="InterPro" id="IPR050271">
    <property type="entry name" value="UDP-glycosyltransferase"/>
</dbReference>
<reference evidence="6" key="1">
    <citation type="submission" date="2021-12" db="EMBL/GenBank/DDBJ databases">
        <authorList>
            <person name="King R."/>
        </authorList>
    </citation>
    <scope>NUCLEOTIDE SEQUENCE</scope>
</reference>
<evidence type="ECO:0000256" key="2">
    <source>
        <dbReference type="ARBA" id="ARBA00022676"/>
    </source>
</evidence>
<keyword evidence="5" id="KW-0732">Signal</keyword>
<evidence type="ECO:0000256" key="1">
    <source>
        <dbReference type="ARBA" id="ARBA00009995"/>
    </source>
</evidence>
<dbReference type="CDD" id="cd03784">
    <property type="entry name" value="GT1_Gtf-like"/>
    <property type="match status" value="1"/>
</dbReference>
<dbReference type="AlphaFoldDB" id="A0A9N9WFY1"/>
<dbReference type="Pfam" id="PF00201">
    <property type="entry name" value="UDPGT"/>
    <property type="match status" value="1"/>
</dbReference>
<accession>A0A9N9WFY1</accession>
<dbReference type="FunFam" id="3.40.50.2000:FF:000050">
    <property type="entry name" value="UDP-glucuronosyltransferase"/>
    <property type="match status" value="1"/>
</dbReference>
<feature type="signal peptide" evidence="5">
    <location>
        <begin position="1"/>
        <end position="16"/>
    </location>
</feature>
<proteinExistence type="inferred from homology"/>
<protein>
    <recommendedName>
        <fullName evidence="5">UDP-glucuronosyltransferase</fullName>
        <ecNumber evidence="5">2.4.1.17</ecNumber>
    </recommendedName>
</protein>
<evidence type="ECO:0000313" key="7">
    <source>
        <dbReference type="Proteomes" id="UP001153714"/>
    </source>
</evidence>
<comment type="catalytic activity">
    <reaction evidence="5">
        <text>glucuronate acceptor + UDP-alpha-D-glucuronate = acceptor beta-D-glucuronoside + UDP + H(+)</text>
        <dbReference type="Rhea" id="RHEA:21032"/>
        <dbReference type="ChEBI" id="CHEBI:15378"/>
        <dbReference type="ChEBI" id="CHEBI:58052"/>
        <dbReference type="ChEBI" id="CHEBI:58223"/>
        <dbReference type="ChEBI" id="CHEBI:132367"/>
        <dbReference type="ChEBI" id="CHEBI:132368"/>
        <dbReference type="EC" id="2.4.1.17"/>
    </reaction>
</comment>
<dbReference type="GO" id="GO:0016020">
    <property type="term" value="C:membrane"/>
    <property type="evidence" value="ECO:0007669"/>
    <property type="project" value="UniProtKB-SubCell"/>
</dbReference>
<evidence type="ECO:0000313" key="6">
    <source>
        <dbReference type="EMBL" id="CAG9793351.1"/>
    </source>
</evidence>
<dbReference type="EC" id="2.4.1.17" evidence="5"/>
<dbReference type="InterPro" id="IPR035595">
    <property type="entry name" value="UDP_glycos_trans_CS"/>
</dbReference>
<dbReference type="OrthoDB" id="5835829at2759"/>
<organism evidence="6 7">
    <name type="scientific">Diatraea saccharalis</name>
    <name type="common">sugarcane borer</name>
    <dbReference type="NCBI Taxonomy" id="40085"/>
    <lineage>
        <taxon>Eukaryota</taxon>
        <taxon>Metazoa</taxon>
        <taxon>Ecdysozoa</taxon>
        <taxon>Arthropoda</taxon>
        <taxon>Hexapoda</taxon>
        <taxon>Insecta</taxon>
        <taxon>Pterygota</taxon>
        <taxon>Neoptera</taxon>
        <taxon>Endopterygota</taxon>
        <taxon>Lepidoptera</taxon>
        <taxon>Glossata</taxon>
        <taxon>Ditrysia</taxon>
        <taxon>Pyraloidea</taxon>
        <taxon>Crambidae</taxon>
        <taxon>Crambinae</taxon>
        <taxon>Diatraea</taxon>
    </lineage>
</organism>
<keyword evidence="5" id="KW-1133">Transmembrane helix</keyword>
<comment type="subcellular location">
    <subcellularLocation>
        <location evidence="5">Membrane</location>
        <topology evidence="5">Single-pass membrane protein</topology>
    </subcellularLocation>
</comment>
<reference evidence="6" key="2">
    <citation type="submission" date="2022-10" db="EMBL/GenBank/DDBJ databases">
        <authorList>
            <consortium name="ENA_rothamsted_submissions"/>
            <consortium name="culmorum"/>
            <person name="King R."/>
        </authorList>
    </citation>
    <scope>NUCLEOTIDE SEQUENCE</scope>
</reference>
<keyword evidence="3 4" id="KW-0808">Transferase</keyword>
<dbReference type="PANTHER" id="PTHR48043:SF159">
    <property type="entry name" value="EG:EG0003.4 PROTEIN-RELATED"/>
    <property type="match status" value="1"/>
</dbReference>
<evidence type="ECO:0000256" key="3">
    <source>
        <dbReference type="ARBA" id="ARBA00022679"/>
    </source>
</evidence>
<dbReference type="InterPro" id="IPR002213">
    <property type="entry name" value="UDP_glucos_trans"/>
</dbReference>
<keyword evidence="2 4" id="KW-0328">Glycosyltransferase</keyword>
<sequence length="516" mass="59507">MSRLVVFLCVLHCAVSYKVLICYPFPAKSLDILGEGIARHLLEAGHEVTYITVYPKQFTHPKLQQIDVSANVQLIENDEFMNITYLLESNVELDNDVEYLQELAYQVAVNTMENGNIRKLLGDLKVTFDVVIIDLEMEIYTGIPALYDAPLIWSYSLGAHSTALRLIDDSPNPAYSTDFFTAVYPPFSFTERFCVLYEFLKWRYIKYFKMIPKEEKFYRTIFEPYFTMRGKQLYDYEDLIYNASLVLSNDHHANGKSPSTPQNWKLVGGYHVHDPPLPLPKDLQELMDESKHGVIYFSMGSMWKSEMMPTRLIKDLLKMFGDLKQTVLWKYESELPNLPENVYILNWAPQQSILAHPNCKVFISHGGFLSSTEAIHFSVPTIGIPISYDQFVNIDKAVNRGYALKVSLTYDLAKDLKPAIESLLNNPKYKENVKALSAIYHDRPVPPGKELVHWVEHVVRSRGAVHLRSIALDVPFYQKAYLDVIVLAYLAIKFIRYILKALLPKQHRRNKKTKTK</sequence>
<evidence type="ECO:0000256" key="4">
    <source>
        <dbReference type="RuleBase" id="RU003718"/>
    </source>
</evidence>
<dbReference type="PROSITE" id="PS00375">
    <property type="entry name" value="UDPGT"/>
    <property type="match status" value="1"/>
</dbReference>
<keyword evidence="5" id="KW-0472">Membrane</keyword>
<evidence type="ECO:0000256" key="5">
    <source>
        <dbReference type="RuleBase" id="RU362059"/>
    </source>
</evidence>
<gene>
    <name evidence="6" type="ORF">DIATSA_LOCUS10802</name>
</gene>
<comment type="similarity">
    <text evidence="1 4">Belongs to the UDP-glycosyltransferase family.</text>
</comment>
<keyword evidence="7" id="KW-1185">Reference proteome</keyword>
<name>A0A9N9WFY1_9NEOP</name>
<dbReference type="SUPFAM" id="SSF53756">
    <property type="entry name" value="UDP-Glycosyltransferase/glycogen phosphorylase"/>
    <property type="match status" value="1"/>
</dbReference>
<keyword evidence="5" id="KW-0812">Transmembrane</keyword>
<dbReference type="Gene3D" id="3.40.50.2000">
    <property type="entry name" value="Glycogen Phosphorylase B"/>
    <property type="match status" value="1"/>
</dbReference>
<dbReference type="GO" id="GO:0015020">
    <property type="term" value="F:glucuronosyltransferase activity"/>
    <property type="evidence" value="ECO:0007669"/>
    <property type="project" value="UniProtKB-EC"/>
</dbReference>
<dbReference type="EMBL" id="OU893336">
    <property type="protein sequence ID" value="CAG9793351.1"/>
    <property type="molecule type" value="Genomic_DNA"/>
</dbReference>
<dbReference type="Proteomes" id="UP001153714">
    <property type="component" value="Chromosome 5"/>
</dbReference>
<feature type="chain" id="PRO_5040533864" description="UDP-glucuronosyltransferase" evidence="5">
    <location>
        <begin position="17"/>
        <end position="516"/>
    </location>
</feature>